<evidence type="ECO:0000256" key="1">
    <source>
        <dbReference type="SAM" id="Phobius"/>
    </source>
</evidence>
<reference evidence="3" key="1">
    <citation type="journal article" date="2021" name="PeerJ">
        <title>Extensive microbial diversity within the chicken gut microbiome revealed by metagenomics and culture.</title>
        <authorList>
            <person name="Gilroy R."/>
            <person name="Ravi A."/>
            <person name="Getino M."/>
            <person name="Pursley I."/>
            <person name="Horton D.L."/>
            <person name="Alikhan N.F."/>
            <person name="Baker D."/>
            <person name="Gharbi K."/>
            <person name="Hall N."/>
            <person name="Watson M."/>
            <person name="Adriaenssens E.M."/>
            <person name="Foster-Nyarko E."/>
            <person name="Jarju S."/>
            <person name="Secka A."/>
            <person name="Antonio M."/>
            <person name="Oren A."/>
            <person name="Chaudhuri R.R."/>
            <person name="La Ragione R."/>
            <person name="Hildebrand F."/>
            <person name="Pallen M.J."/>
        </authorList>
    </citation>
    <scope>NUCLEOTIDE SEQUENCE</scope>
    <source>
        <strain evidence="3">CHK169-11906</strain>
    </source>
</reference>
<proteinExistence type="predicted"/>
<protein>
    <submittedName>
        <fullName evidence="3">2TM domain-containing protein</fullName>
    </submittedName>
</protein>
<comment type="caution">
    <text evidence="3">The sequence shown here is derived from an EMBL/GenBank/DDBJ whole genome shotgun (WGS) entry which is preliminary data.</text>
</comment>
<evidence type="ECO:0000313" key="4">
    <source>
        <dbReference type="Proteomes" id="UP000824259"/>
    </source>
</evidence>
<gene>
    <name evidence="3" type="ORF">H9779_02395</name>
</gene>
<dbReference type="Pfam" id="PF13239">
    <property type="entry name" value="2TM"/>
    <property type="match status" value="1"/>
</dbReference>
<keyword evidence="1" id="KW-0812">Transmembrane</keyword>
<feature type="domain" description="2TM" evidence="2">
    <location>
        <begin position="9"/>
        <end position="62"/>
    </location>
</feature>
<reference evidence="3" key="2">
    <citation type="submission" date="2021-04" db="EMBL/GenBank/DDBJ databases">
        <authorList>
            <person name="Gilroy R."/>
        </authorList>
    </citation>
    <scope>NUCLEOTIDE SEQUENCE</scope>
    <source>
        <strain evidence="3">CHK169-11906</strain>
    </source>
</reference>
<evidence type="ECO:0000313" key="3">
    <source>
        <dbReference type="EMBL" id="HJA98434.1"/>
    </source>
</evidence>
<feature type="transmembrane region" description="Helical" evidence="1">
    <location>
        <begin position="44"/>
        <end position="64"/>
    </location>
</feature>
<dbReference type="EMBL" id="DWYR01000008">
    <property type="protein sequence ID" value="HJA98434.1"/>
    <property type="molecule type" value="Genomic_DNA"/>
</dbReference>
<dbReference type="AlphaFoldDB" id="A0A9D2ICR6"/>
<keyword evidence="1" id="KW-0472">Membrane</keyword>
<dbReference type="InterPro" id="IPR025698">
    <property type="entry name" value="2TM_dom"/>
</dbReference>
<feature type="transmembrane region" description="Helical" evidence="1">
    <location>
        <begin position="21"/>
        <end position="38"/>
    </location>
</feature>
<accession>A0A9D2ICR6</accession>
<dbReference type="Proteomes" id="UP000824259">
    <property type="component" value="Unassembled WGS sequence"/>
</dbReference>
<organism evidence="3 4">
    <name type="scientific">Candidatus Alistipes avicola</name>
    <dbReference type="NCBI Taxonomy" id="2838432"/>
    <lineage>
        <taxon>Bacteria</taxon>
        <taxon>Pseudomonadati</taxon>
        <taxon>Bacteroidota</taxon>
        <taxon>Bacteroidia</taxon>
        <taxon>Bacteroidales</taxon>
        <taxon>Rikenellaceae</taxon>
        <taxon>Alistipes</taxon>
    </lineage>
</organism>
<keyword evidence="1" id="KW-1133">Transmembrane helix</keyword>
<name>A0A9D2ICR6_9BACT</name>
<evidence type="ECO:0000259" key="2">
    <source>
        <dbReference type="Pfam" id="PF13239"/>
    </source>
</evidence>
<sequence>MEIIRENDQALQRRRILLREWGVFAILCTFLTLINWITMPHYWWVLWIIGGWGLGMLLNSIQLLTHPDDDPKG</sequence>